<evidence type="ECO:0000313" key="1">
    <source>
        <dbReference type="EMBL" id="OCK87132.1"/>
    </source>
</evidence>
<proteinExistence type="predicted"/>
<organism evidence="1 2">
    <name type="scientific">Cenococcum geophilum 1.58</name>
    <dbReference type="NCBI Taxonomy" id="794803"/>
    <lineage>
        <taxon>Eukaryota</taxon>
        <taxon>Fungi</taxon>
        <taxon>Dikarya</taxon>
        <taxon>Ascomycota</taxon>
        <taxon>Pezizomycotina</taxon>
        <taxon>Dothideomycetes</taxon>
        <taxon>Pleosporomycetidae</taxon>
        <taxon>Gloniales</taxon>
        <taxon>Gloniaceae</taxon>
        <taxon>Cenococcum</taxon>
    </lineage>
</organism>
<dbReference type="Proteomes" id="UP000250078">
    <property type="component" value="Unassembled WGS sequence"/>
</dbReference>
<protein>
    <submittedName>
        <fullName evidence="1">Cytochrome P450</fullName>
    </submittedName>
</protein>
<accession>A0ACC8ELE1</accession>
<dbReference type="EMBL" id="KV748268">
    <property type="protein sequence ID" value="OCK87132.1"/>
    <property type="molecule type" value="Genomic_DNA"/>
</dbReference>
<reference evidence="1 2" key="1">
    <citation type="journal article" date="2016" name="Nat. Commun.">
        <title>Ectomycorrhizal ecology is imprinted in the genome of the dominant symbiotic fungus Cenococcum geophilum.</title>
        <authorList>
            <consortium name="DOE Joint Genome Institute"/>
            <person name="Peter M."/>
            <person name="Kohler A."/>
            <person name="Ohm R.A."/>
            <person name="Kuo A."/>
            <person name="Krutzmann J."/>
            <person name="Morin E."/>
            <person name="Arend M."/>
            <person name="Barry K.W."/>
            <person name="Binder M."/>
            <person name="Choi C."/>
            <person name="Clum A."/>
            <person name="Copeland A."/>
            <person name="Grisel N."/>
            <person name="Haridas S."/>
            <person name="Kipfer T."/>
            <person name="LaButti K."/>
            <person name="Lindquist E."/>
            <person name="Lipzen A."/>
            <person name="Maire R."/>
            <person name="Meier B."/>
            <person name="Mihaltcheva S."/>
            <person name="Molinier V."/>
            <person name="Murat C."/>
            <person name="Poggeler S."/>
            <person name="Quandt C.A."/>
            <person name="Sperisen C."/>
            <person name="Tritt A."/>
            <person name="Tisserant E."/>
            <person name="Crous P.W."/>
            <person name="Henrissat B."/>
            <person name="Nehls U."/>
            <person name="Egli S."/>
            <person name="Spatafora J.W."/>
            <person name="Grigoriev I.V."/>
            <person name="Martin F.M."/>
        </authorList>
    </citation>
    <scope>NUCLEOTIDE SEQUENCE [LARGE SCALE GENOMIC DNA]</scope>
    <source>
        <strain evidence="1 2">1.58</strain>
    </source>
</reference>
<gene>
    <name evidence="1" type="ORF">K441DRAFT_743981</name>
</gene>
<name>A0ACC8ELE1_9PEZI</name>
<keyword evidence="2" id="KW-1185">Reference proteome</keyword>
<evidence type="ECO:0000313" key="2">
    <source>
        <dbReference type="Proteomes" id="UP000250078"/>
    </source>
</evidence>
<sequence>MHTYVSVPAPGASPPVLGAWIEAYRFVYDSAGTIDDGVRKYGADGRTFKISTPARWIVVSTNLGVLKELKDANESVLSIQAAADERNSIKYILSSSIHRDPYHVKIISKYLTLRLETILPEIVEEVCLIFRETLTVGDEWIQIKDYENLLSRCVSATTNKILVGLPLCRDREYLDCLVQLSKRLSRAGLFCDFVPPILKSLIANSLVRRSRVLQTFLSKLGPVFEQRRMTLASRSGKWEEKPNDVIQGIIKAAPPNTSLYNLCIRILYLDFSAIHTTTISITHALHNLATHTEFQDPIRDEIECVLRNSGGWTKQALKDMRKLDSSLKESQRLHPVTTATLMRKALKPCILSDGTHIPKGQWVVTPAYSINRSAQYHSNPENFDAFRFSRLAELDVRRTRQGIAFPNSGYLSFGIGKYACPGRFFAAAELKVLVAYIICNYDFKMSNNKRPRNKFFSFLYSPDFSAKLLFKKRFSDSD</sequence>